<accession>A0A2U2H9Y9</accession>
<keyword evidence="1" id="KW-0413">Isomerase</keyword>
<dbReference type="AlphaFoldDB" id="A0A2U2H9Y9"/>
<evidence type="ECO:0000313" key="2">
    <source>
        <dbReference type="Proteomes" id="UP000241421"/>
    </source>
</evidence>
<dbReference type="Proteomes" id="UP000241421">
    <property type="component" value="Unassembled WGS sequence"/>
</dbReference>
<keyword evidence="2" id="KW-1185">Reference proteome</keyword>
<gene>
    <name evidence="1" type="ORF">C7C56_026890</name>
</gene>
<name>A0A2U2H9Y9_9BURK</name>
<reference evidence="1 2" key="1">
    <citation type="submission" date="2018-04" db="EMBL/GenBank/DDBJ databases">
        <title>Massilia violaceinigra sp. nov., a novel purple-pigmented bacterium isolated from Tianshan glacier, Xinjiang, China.</title>
        <authorList>
            <person name="Wang H."/>
        </authorList>
    </citation>
    <scope>NUCLEOTIDE SEQUENCE [LARGE SCALE GENOMIC DNA]</scope>
    <source>
        <strain evidence="1 2">B448-2</strain>
    </source>
</reference>
<evidence type="ECO:0000313" key="1">
    <source>
        <dbReference type="EMBL" id="PWF39498.1"/>
    </source>
</evidence>
<feature type="non-terminal residue" evidence="1">
    <location>
        <position position="1"/>
    </location>
</feature>
<comment type="caution">
    <text evidence="1">The sequence shown here is derived from an EMBL/GenBank/DDBJ whole genome shotgun (WGS) entry which is preliminary data.</text>
</comment>
<proteinExistence type="predicted"/>
<organism evidence="1 2">
    <name type="scientific">Massilia glaciei</name>
    <dbReference type="NCBI Taxonomy" id="1524097"/>
    <lineage>
        <taxon>Bacteria</taxon>
        <taxon>Pseudomonadati</taxon>
        <taxon>Pseudomonadota</taxon>
        <taxon>Betaproteobacteria</taxon>
        <taxon>Burkholderiales</taxon>
        <taxon>Oxalobacteraceae</taxon>
        <taxon>Telluria group</taxon>
        <taxon>Massilia</taxon>
    </lineage>
</organism>
<sequence>SPILAMARVRAGAAADPVACYRAAGYRDAVAQARPAKAGASGSGIV</sequence>
<protein>
    <submittedName>
        <fullName evidence="1">Sugar isomerase</fullName>
    </submittedName>
</protein>
<dbReference type="EMBL" id="PXWF02000338">
    <property type="protein sequence ID" value="PWF39498.1"/>
    <property type="molecule type" value="Genomic_DNA"/>
</dbReference>
<dbReference type="GO" id="GO:0016853">
    <property type="term" value="F:isomerase activity"/>
    <property type="evidence" value="ECO:0007669"/>
    <property type="project" value="UniProtKB-KW"/>
</dbReference>